<proteinExistence type="predicted"/>
<organism evidence="2 3">
    <name type="scientific">Colletotrichum scovillei</name>
    <dbReference type="NCBI Taxonomy" id="1209932"/>
    <lineage>
        <taxon>Eukaryota</taxon>
        <taxon>Fungi</taxon>
        <taxon>Dikarya</taxon>
        <taxon>Ascomycota</taxon>
        <taxon>Pezizomycotina</taxon>
        <taxon>Sordariomycetes</taxon>
        <taxon>Hypocreomycetidae</taxon>
        <taxon>Glomerellales</taxon>
        <taxon>Glomerellaceae</taxon>
        <taxon>Colletotrichum</taxon>
        <taxon>Colletotrichum acutatum species complex</taxon>
    </lineage>
</organism>
<accession>A0A9P7QTY3</accession>
<evidence type="ECO:0000313" key="2">
    <source>
        <dbReference type="EMBL" id="KAG7041073.1"/>
    </source>
</evidence>
<name>A0A9P7QTY3_9PEZI</name>
<dbReference type="AlphaFoldDB" id="A0A9P7QTY3"/>
<dbReference type="EMBL" id="JAESDN010000016">
    <property type="protein sequence ID" value="KAG7041073.1"/>
    <property type="molecule type" value="Genomic_DNA"/>
</dbReference>
<dbReference type="Proteomes" id="UP000699042">
    <property type="component" value="Unassembled WGS sequence"/>
</dbReference>
<reference evidence="2" key="1">
    <citation type="submission" date="2021-05" db="EMBL/GenBank/DDBJ databases">
        <title>Comparative genomics of three Colletotrichum scovillei strains and genetic complementation revealed genes involved fungal growth and virulence on chili pepper.</title>
        <authorList>
            <person name="Hsieh D.-K."/>
            <person name="Chuang S.-C."/>
            <person name="Chen C.-Y."/>
            <person name="Chao Y.-T."/>
            <person name="Lu M.-Y.J."/>
            <person name="Lee M.-H."/>
            <person name="Shih M.-C."/>
        </authorList>
    </citation>
    <scope>NUCLEOTIDE SEQUENCE</scope>
    <source>
        <strain evidence="2">Coll-153</strain>
    </source>
</reference>
<keyword evidence="1" id="KW-0812">Transmembrane</keyword>
<feature type="transmembrane region" description="Helical" evidence="1">
    <location>
        <begin position="12"/>
        <end position="37"/>
    </location>
</feature>
<protein>
    <recommendedName>
        <fullName evidence="4">Transmembrane protein</fullName>
    </recommendedName>
</protein>
<evidence type="ECO:0008006" key="4">
    <source>
        <dbReference type="Google" id="ProtNLM"/>
    </source>
</evidence>
<sequence>MRAEPIRLEIRGLGNMFFLSLFFLLFSPSVYLVMIVVDLGDDGTGIEGALVIPKCVCPFQCH</sequence>
<keyword evidence="3" id="KW-1185">Reference proteome</keyword>
<keyword evidence="1" id="KW-1133">Transmembrane helix</keyword>
<evidence type="ECO:0000313" key="3">
    <source>
        <dbReference type="Proteomes" id="UP000699042"/>
    </source>
</evidence>
<evidence type="ECO:0000256" key="1">
    <source>
        <dbReference type="SAM" id="Phobius"/>
    </source>
</evidence>
<gene>
    <name evidence="2" type="ORF">JMJ77_008778</name>
</gene>
<keyword evidence="1" id="KW-0472">Membrane</keyword>
<comment type="caution">
    <text evidence="2">The sequence shown here is derived from an EMBL/GenBank/DDBJ whole genome shotgun (WGS) entry which is preliminary data.</text>
</comment>